<organism evidence="4 5">
    <name type="scientific">Ancylostoma duodenale</name>
    <dbReference type="NCBI Taxonomy" id="51022"/>
    <lineage>
        <taxon>Eukaryota</taxon>
        <taxon>Metazoa</taxon>
        <taxon>Ecdysozoa</taxon>
        <taxon>Nematoda</taxon>
        <taxon>Chromadorea</taxon>
        <taxon>Rhabditida</taxon>
        <taxon>Rhabditina</taxon>
        <taxon>Rhabditomorpha</taxon>
        <taxon>Strongyloidea</taxon>
        <taxon>Ancylostomatidae</taxon>
        <taxon>Ancylostomatinae</taxon>
        <taxon>Ancylostoma</taxon>
    </lineage>
</organism>
<evidence type="ECO:0000313" key="4">
    <source>
        <dbReference type="EMBL" id="KIH45010.1"/>
    </source>
</evidence>
<sequence length="173" mass="19307">MCSDECCDSVLGSYPGCSAYADIQLKIIKVYVQGVSSLSTLREIYLAQNGVQSTSGLENLSNLEILDFNYNRLNKVHGIRHLKKLTDFWAKNNKLSPDGCLQRHEQYQYSTASGLKVQYIVKVLSLHRIPLQDIAKSFRKLGNSENKEGGHFSTAAATPKEVNVGRSRIDKNP</sequence>
<dbReference type="InterPro" id="IPR050836">
    <property type="entry name" value="SDS22/Internalin_LRR"/>
</dbReference>
<evidence type="ECO:0000256" key="2">
    <source>
        <dbReference type="ARBA" id="ARBA00022737"/>
    </source>
</evidence>
<evidence type="ECO:0000256" key="1">
    <source>
        <dbReference type="ARBA" id="ARBA00022614"/>
    </source>
</evidence>
<keyword evidence="2" id="KW-0677">Repeat</keyword>
<feature type="region of interest" description="Disordered" evidence="3">
    <location>
        <begin position="145"/>
        <end position="173"/>
    </location>
</feature>
<dbReference type="PROSITE" id="PS51450">
    <property type="entry name" value="LRR"/>
    <property type="match status" value="1"/>
</dbReference>
<evidence type="ECO:0008006" key="6">
    <source>
        <dbReference type="Google" id="ProtNLM"/>
    </source>
</evidence>
<accession>A0A0C2F962</accession>
<dbReference type="SUPFAM" id="SSF52058">
    <property type="entry name" value="L domain-like"/>
    <property type="match status" value="1"/>
</dbReference>
<dbReference type="Proteomes" id="UP000054047">
    <property type="component" value="Unassembled WGS sequence"/>
</dbReference>
<protein>
    <recommendedName>
        <fullName evidence="6">Leucine Rich repeat-containing domain protein</fullName>
    </recommendedName>
</protein>
<evidence type="ECO:0000256" key="3">
    <source>
        <dbReference type="SAM" id="MobiDB-lite"/>
    </source>
</evidence>
<dbReference type="PANTHER" id="PTHR46652">
    <property type="entry name" value="LEUCINE-RICH REPEAT AND IQ DOMAIN-CONTAINING PROTEIN 1-RELATED"/>
    <property type="match status" value="1"/>
</dbReference>
<reference evidence="4 5" key="1">
    <citation type="submission" date="2013-12" db="EMBL/GenBank/DDBJ databases">
        <title>Draft genome of the parsitic nematode Ancylostoma duodenale.</title>
        <authorList>
            <person name="Mitreva M."/>
        </authorList>
    </citation>
    <scope>NUCLEOTIDE SEQUENCE [LARGE SCALE GENOMIC DNA]</scope>
    <source>
        <strain evidence="4 5">Zhejiang</strain>
    </source>
</reference>
<proteinExistence type="predicted"/>
<keyword evidence="1" id="KW-0433">Leucine-rich repeat</keyword>
<dbReference type="AlphaFoldDB" id="A0A0C2F962"/>
<dbReference type="InterPro" id="IPR032675">
    <property type="entry name" value="LRR_dom_sf"/>
</dbReference>
<dbReference type="SMART" id="SM00365">
    <property type="entry name" value="LRR_SD22"/>
    <property type="match status" value="2"/>
</dbReference>
<dbReference type="Gene3D" id="3.80.10.10">
    <property type="entry name" value="Ribonuclease Inhibitor"/>
    <property type="match status" value="1"/>
</dbReference>
<gene>
    <name evidence="4" type="ORF">ANCDUO_24955</name>
</gene>
<keyword evidence="5" id="KW-1185">Reference proteome</keyword>
<dbReference type="EMBL" id="KN774382">
    <property type="protein sequence ID" value="KIH45010.1"/>
    <property type="molecule type" value="Genomic_DNA"/>
</dbReference>
<dbReference type="InterPro" id="IPR001611">
    <property type="entry name" value="Leu-rich_rpt"/>
</dbReference>
<evidence type="ECO:0000313" key="5">
    <source>
        <dbReference type="Proteomes" id="UP000054047"/>
    </source>
</evidence>
<name>A0A0C2F962_9BILA</name>
<dbReference type="PANTHER" id="PTHR46652:SF3">
    <property type="entry name" value="LEUCINE-RICH REPEAT-CONTAINING PROTEIN 9"/>
    <property type="match status" value="1"/>
</dbReference>